<reference evidence="1" key="1">
    <citation type="submission" date="2020-11" db="EMBL/GenBank/DDBJ databases">
        <title>Multidrug resistant novel bacterium Savagea serpentis sp. nov., isolated from the scats of a vine snake (Ahaetulla nasuta).</title>
        <authorList>
            <person name="Venkata Ramana V."/>
            <person name="Vikas Patil S."/>
            <person name="Yogita Lugani V."/>
        </authorList>
    </citation>
    <scope>NUCLEOTIDE SEQUENCE</scope>
    <source>
        <strain evidence="1">SN6</strain>
    </source>
</reference>
<protein>
    <submittedName>
        <fullName evidence="1">Uncharacterized protein</fullName>
    </submittedName>
</protein>
<dbReference type="RefSeq" id="WP_194562676.1">
    <property type="nucleotide sequence ID" value="NZ_JADKPV010000003.1"/>
</dbReference>
<proteinExistence type="predicted"/>
<dbReference type="EMBL" id="JADKPV010000003">
    <property type="protein sequence ID" value="MBF4501187.1"/>
    <property type="molecule type" value="Genomic_DNA"/>
</dbReference>
<dbReference type="Proteomes" id="UP000622653">
    <property type="component" value="Unassembled WGS sequence"/>
</dbReference>
<organism evidence="1 2">
    <name type="scientific">Savagea serpentis</name>
    <dbReference type="NCBI Taxonomy" id="2785297"/>
    <lineage>
        <taxon>Bacteria</taxon>
        <taxon>Bacillati</taxon>
        <taxon>Bacillota</taxon>
        <taxon>Bacilli</taxon>
        <taxon>Bacillales</taxon>
        <taxon>Caryophanaceae</taxon>
        <taxon>Savagea</taxon>
    </lineage>
</organism>
<evidence type="ECO:0000313" key="1">
    <source>
        <dbReference type="EMBL" id="MBF4501187.1"/>
    </source>
</evidence>
<keyword evidence="2" id="KW-1185">Reference proteome</keyword>
<accession>A0A8J7KC92</accession>
<name>A0A8J7KC92_9BACL</name>
<dbReference type="AlphaFoldDB" id="A0A8J7KC92"/>
<sequence length="134" mass="15868">MSKVQKLFRFTEEMDQKIKRYAQHLHVSQSQFMAMTVDYFIKNEGAEYVGFYEAMGKMFEDYQKEINNELKKIKLGVNQISKESQMQIEFWNNQYLEKGTGNLLTSDVKKSNEVSLAEANIQNRILKMQQKKYS</sequence>
<comment type="caution">
    <text evidence="1">The sequence shown here is derived from an EMBL/GenBank/DDBJ whole genome shotgun (WGS) entry which is preliminary data.</text>
</comment>
<evidence type="ECO:0000313" key="2">
    <source>
        <dbReference type="Proteomes" id="UP000622653"/>
    </source>
</evidence>
<gene>
    <name evidence="1" type="ORF">IRY55_07415</name>
</gene>